<gene>
    <name evidence="1" type="ORF">DPMN_055272</name>
</gene>
<dbReference type="EMBL" id="JAIWYP010000012">
    <property type="protein sequence ID" value="KAH3729304.1"/>
    <property type="molecule type" value="Genomic_DNA"/>
</dbReference>
<accession>A0A9D4CPN7</accession>
<protein>
    <submittedName>
        <fullName evidence="1">Uncharacterized protein</fullName>
    </submittedName>
</protein>
<sequence length="103" mass="11690">MMNQSASPSFTQFSTQSHVPLTSSGFVTSDPFSALIQRLDRIDNKLTQLNGIQSSVNAITVRLDQIDKRVNDIEVKFKDIERNRKYDSTNIEGIKKKHSEFDA</sequence>
<evidence type="ECO:0000313" key="2">
    <source>
        <dbReference type="Proteomes" id="UP000828390"/>
    </source>
</evidence>
<comment type="caution">
    <text evidence="1">The sequence shown here is derived from an EMBL/GenBank/DDBJ whole genome shotgun (WGS) entry which is preliminary data.</text>
</comment>
<organism evidence="1 2">
    <name type="scientific">Dreissena polymorpha</name>
    <name type="common">Zebra mussel</name>
    <name type="synonym">Mytilus polymorpha</name>
    <dbReference type="NCBI Taxonomy" id="45954"/>
    <lineage>
        <taxon>Eukaryota</taxon>
        <taxon>Metazoa</taxon>
        <taxon>Spiralia</taxon>
        <taxon>Lophotrochozoa</taxon>
        <taxon>Mollusca</taxon>
        <taxon>Bivalvia</taxon>
        <taxon>Autobranchia</taxon>
        <taxon>Heteroconchia</taxon>
        <taxon>Euheterodonta</taxon>
        <taxon>Imparidentia</taxon>
        <taxon>Neoheterodontei</taxon>
        <taxon>Myida</taxon>
        <taxon>Dreissenoidea</taxon>
        <taxon>Dreissenidae</taxon>
        <taxon>Dreissena</taxon>
    </lineage>
</organism>
<dbReference type="Gene3D" id="3.90.20.10">
    <property type="match status" value="1"/>
</dbReference>
<keyword evidence="2" id="KW-1185">Reference proteome</keyword>
<name>A0A9D4CPN7_DREPO</name>
<evidence type="ECO:0000313" key="1">
    <source>
        <dbReference type="EMBL" id="KAH3729304.1"/>
    </source>
</evidence>
<reference evidence="1" key="1">
    <citation type="journal article" date="2019" name="bioRxiv">
        <title>The Genome of the Zebra Mussel, Dreissena polymorpha: A Resource for Invasive Species Research.</title>
        <authorList>
            <person name="McCartney M.A."/>
            <person name="Auch B."/>
            <person name="Kono T."/>
            <person name="Mallez S."/>
            <person name="Zhang Y."/>
            <person name="Obille A."/>
            <person name="Becker A."/>
            <person name="Abrahante J.E."/>
            <person name="Garbe J."/>
            <person name="Badalamenti J.P."/>
            <person name="Herman A."/>
            <person name="Mangelson H."/>
            <person name="Liachko I."/>
            <person name="Sullivan S."/>
            <person name="Sone E.D."/>
            <person name="Koren S."/>
            <person name="Silverstein K.A.T."/>
            <person name="Beckman K.B."/>
            <person name="Gohl D.M."/>
        </authorList>
    </citation>
    <scope>NUCLEOTIDE SEQUENCE</scope>
    <source>
        <strain evidence="1">Duluth1</strain>
        <tissue evidence="1">Whole animal</tissue>
    </source>
</reference>
<proteinExistence type="predicted"/>
<dbReference type="AlphaFoldDB" id="A0A9D4CPN7"/>
<reference evidence="1" key="2">
    <citation type="submission" date="2020-11" db="EMBL/GenBank/DDBJ databases">
        <authorList>
            <person name="McCartney M.A."/>
            <person name="Auch B."/>
            <person name="Kono T."/>
            <person name="Mallez S."/>
            <person name="Becker A."/>
            <person name="Gohl D.M."/>
            <person name="Silverstein K.A.T."/>
            <person name="Koren S."/>
            <person name="Bechman K.B."/>
            <person name="Herman A."/>
            <person name="Abrahante J.E."/>
            <person name="Garbe J."/>
        </authorList>
    </citation>
    <scope>NUCLEOTIDE SEQUENCE</scope>
    <source>
        <strain evidence="1">Duluth1</strain>
        <tissue evidence="1">Whole animal</tissue>
    </source>
</reference>
<dbReference type="Proteomes" id="UP000828390">
    <property type="component" value="Unassembled WGS sequence"/>
</dbReference>